<evidence type="ECO:0000256" key="1">
    <source>
        <dbReference type="SAM" id="MobiDB-lite"/>
    </source>
</evidence>
<evidence type="ECO:0000313" key="3">
    <source>
        <dbReference type="Proteomes" id="UP000660339"/>
    </source>
</evidence>
<name>A0A8J3L9F1_9ACTN</name>
<organism evidence="2 3">
    <name type="scientific">Catellatospora methionotrophica</name>
    <dbReference type="NCBI Taxonomy" id="121620"/>
    <lineage>
        <taxon>Bacteria</taxon>
        <taxon>Bacillati</taxon>
        <taxon>Actinomycetota</taxon>
        <taxon>Actinomycetes</taxon>
        <taxon>Micromonosporales</taxon>
        <taxon>Micromonosporaceae</taxon>
        <taxon>Catellatospora</taxon>
    </lineage>
</organism>
<proteinExistence type="predicted"/>
<dbReference type="EMBL" id="BONJ01000028">
    <property type="protein sequence ID" value="GIG16808.1"/>
    <property type="molecule type" value="Genomic_DNA"/>
</dbReference>
<reference evidence="2" key="1">
    <citation type="submission" date="2021-01" db="EMBL/GenBank/DDBJ databases">
        <title>Whole genome shotgun sequence of Catellatospora methionotrophica NBRC 14553.</title>
        <authorList>
            <person name="Komaki H."/>
            <person name="Tamura T."/>
        </authorList>
    </citation>
    <scope>NUCLEOTIDE SEQUENCE</scope>
    <source>
        <strain evidence="2">NBRC 14553</strain>
    </source>
</reference>
<keyword evidence="3" id="KW-1185">Reference proteome</keyword>
<gene>
    <name evidence="2" type="ORF">Cme02nite_51400</name>
</gene>
<protein>
    <submittedName>
        <fullName evidence="2">Uncharacterized protein</fullName>
    </submittedName>
</protein>
<feature type="region of interest" description="Disordered" evidence="1">
    <location>
        <begin position="35"/>
        <end position="62"/>
    </location>
</feature>
<comment type="caution">
    <text evidence="2">The sequence shown here is derived from an EMBL/GenBank/DDBJ whole genome shotgun (WGS) entry which is preliminary data.</text>
</comment>
<sequence>MIDDILRLIRVETPASQLPRPAPLAAVIEPCQPARPGTFMAHSRSTFRSEHGDQRRSPPKTL</sequence>
<dbReference type="AlphaFoldDB" id="A0A8J3L9F1"/>
<accession>A0A8J3L9F1</accession>
<feature type="compositionally biased region" description="Basic and acidic residues" evidence="1">
    <location>
        <begin position="47"/>
        <end position="56"/>
    </location>
</feature>
<dbReference type="Proteomes" id="UP000660339">
    <property type="component" value="Unassembled WGS sequence"/>
</dbReference>
<evidence type="ECO:0000313" key="2">
    <source>
        <dbReference type="EMBL" id="GIG16808.1"/>
    </source>
</evidence>